<sequence length="145" mass="15432">MATVRDEADARRQLRAARQHETDELVIAGPVTGSSASGGGIELHYDGVEDVKRAIDERYDELSRHLETARSLDTGLADGKGPVAHWMRRSFAVRGGAEAGGVQAALRSYLAELATLRQTLDTVVTMHQGHDEEAAAALPAGDADA</sequence>
<dbReference type="RefSeq" id="WP_152603673.1">
    <property type="nucleotide sequence ID" value="NZ_JMQI01000024.1"/>
</dbReference>
<dbReference type="EMBL" id="JMQI01000024">
    <property type="protein sequence ID" value="KDN22061.1"/>
    <property type="molecule type" value="Genomic_DNA"/>
</dbReference>
<evidence type="ECO:0008006" key="3">
    <source>
        <dbReference type="Google" id="ProtNLM"/>
    </source>
</evidence>
<protein>
    <recommendedName>
        <fullName evidence="3">PE domain-containing protein</fullName>
    </recommendedName>
</protein>
<comment type="caution">
    <text evidence="1">The sequence shown here is derived from an EMBL/GenBank/DDBJ whole genome shotgun (WGS) entry which is preliminary data.</text>
</comment>
<dbReference type="eggNOG" id="ENOG502ZEGT">
    <property type="taxonomic scope" value="Bacteria"/>
</dbReference>
<dbReference type="OrthoDB" id="3696327at2"/>
<dbReference type="Proteomes" id="UP000027345">
    <property type="component" value="Unassembled WGS sequence"/>
</dbReference>
<reference evidence="1 2" key="1">
    <citation type="submission" date="2014-05" db="EMBL/GenBank/DDBJ databases">
        <title>Draft genome sequence of Amycolatopsis rifamycinica DSM 46095.</title>
        <authorList>
            <person name="Lal R."/>
            <person name="Saxena A."/>
            <person name="Kumari R."/>
            <person name="Mukherjee U."/>
            <person name="Singh P."/>
            <person name="Sangwan N."/>
            <person name="Mahato N.K."/>
        </authorList>
    </citation>
    <scope>NUCLEOTIDE SEQUENCE [LARGE SCALE GENOMIC DNA]</scope>
    <source>
        <strain evidence="1 2">DSM 46095</strain>
    </source>
</reference>
<accession>A0A066U3L6</accession>
<evidence type="ECO:0000313" key="1">
    <source>
        <dbReference type="EMBL" id="KDN22061.1"/>
    </source>
</evidence>
<keyword evidence="2" id="KW-1185">Reference proteome</keyword>
<proteinExistence type="predicted"/>
<organism evidence="1 2">
    <name type="scientific">Amycolatopsis rifamycinica</name>
    <dbReference type="NCBI Taxonomy" id="287986"/>
    <lineage>
        <taxon>Bacteria</taxon>
        <taxon>Bacillati</taxon>
        <taxon>Actinomycetota</taxon>
        <taxon>Actinomycetes</taxon>
        <taxon>Pseudonocardiales</taxon>
        <taxon>Pseudonocardiaceae</taxon>
        <taxon>Amycolatopsis</taxon>
    </lineage>
</organism>
<dbReference type="STRING" id="287986.DV20_11800"/>
<evidence type="ECO:0000313" key="2">
    <source>
        <dbReference type="Proteomes" id="UP000027345"/>
    </source>
</evidence>
<gene>
    <name evidence="1" type="ORF">DV20_11800</name>
</gene>
<name>A0A066U3L6_9PSEU</name>
<dbReference type="AlphaFoldDB" id="A0A066U3L6"/>